<keyword evidence="2" id="KW-0963">Cytoplasm</keyword>
<dbReference type="GO" id="GO:0043226">
    <property type="term" value="C:organelle"/>
    <property type="evidence" value="ECO:0007669"/>
    <property type="project" value="UniProtKB-ARBA"/>
</dbReference>
<dbReference type="Gene3D" id="1.20.1270.60">
    <property type="entry name" value="Arfaptin homology (AH) domain/BAR domain"/>
    <property type="match status" value="1"/>
</dbReference>
<evidence type="ECO:0000256" key="3">
    <source>
        <dbReference type="ARBA" id="ARBA00022553"/>
    </source>
</evidence>
<organism evidence="5 6">
    <name type="scientific">Mesorhabditis belari</name>
    <dbReference type="NCBI Taxonomy" id="2138241"/>
    <lineage>
        <taxon>Eukaryota</taxon>
        <taxon>Metazoa</taxon>
        <taxon>Ecdysozoa</taxon>
        <taxon>Nematoda</taxon>
        <taxon>Chromadorea</taxon>
        <taxon>Rhabditida</taxon>
        <taxon>Rhabditina</taxon>
        <taxon>Rhabditomorpha</taxon>
        <taxon>Rhabditoidea</taxon>
        <taxon>Rhabditidae</taxon>
        <taxon>Mesorhabditinae</taxon>
        <taxon>Mesorhabditis</taxon>
    </lineage>
</organism>
<protein>
    <submittedName>
        <fullName evidence="6">FCH domain-containing protein</fullName>
    </submittedName>
</protein>
<name>A0AAF3E8S0_9BILA</name>
<keyword evidence="5" id="KW-1185">Reference proteome</keyword>
<dbReference type="AlphaFoldDB" id="A0AAF3E8S0"/>
<dbReference type="SUPFAM" id="SSF103657">
    <property type="entry name" value="BAR/IMD domain-like"/>
    <property type="match status" value="1"/>
</dbReference>
<dbReference type="Proteomes" id="UP000887575">
    <property type="component" value="Unassembled WGS sequence"/>
</dbReference>
<dbReference type="GO" id="GO:0005886">
    <property type="term" value="C:plasma membrane"/>
    <property type="evidence" value="ECO:0007669"/>
    <property type="project" value="TreeGrafter"/>
</dbReference>
<dbReference type="PANTHER" id="PTHR23065">
    <property type="entry name" value="PROLINE-SERINE-THREONINE PHOSPHATASE INTERACTING PROTEIN 1"/>
    <property type="match status" value="1"/>
</dbReference>
<dbReference type="InterPro" id="IPR027267">
    <property type="entry name" value="AH/BAR_dom_sf"/>
</dbReference>
<evidence type="ECO:0000256" key="1">
    <source>
        <dbReference type="ARBA" id="ARBA00004496"/>
    </source>
</evidence>
<dbReference type="InterPro" id="IPR001060">
    <property type="entry name" value="FCH_dom"/>
</dbReference>
<dbReference type="SMART" id="SM00055">
    <property type="entry name" value="FCH"/>
    <property type="match status" value="1"/>
</dbReference>
<proteinExistence type="predicted"/>
<dbReference type="PANTHER" id="PTHR23065:SF7">
    <property type="entry name" value="NOSTRIN, ISOFORM H"/>
    <property type="match status" value="1"/>
</dbReference>
<reference evidence="6" key="1">
    <citation type="submission" date="2024-02" db="UniProtKB">
        <authorList>
            <consortium name="WormBaseParasite"/>
        </authorList>
    </citation>
    <scope>IDENTIFICATION</scope>
</reference>
<dbReference type="GO" id="GO:0005737">
    <property type="term" value="C:cytoplasm"/>
    <property type="evidence" value="ECO:0007669"/>
    <property type="project" value="TreeGrafter"/>
</dbReference>
<evidence type="ECO:0000313" key="6">
    <source>
        <dbReference type="WBParaSite" id="MBELARI_LOCUS10314"/>
    </source>
</evidence>
<evidence type="ECO:0000313" key="5">
    <source>
        <dbReference type="Proteomes" id="UP000887575"/>
    </source>
</evidence>
<evidence type="ECO:0000256" key="2">
    <source>
        <dbReference type="ARBA" id="ARBA00022490"/>
    </source>
</evidence>
<keyword evidence="3" id="KW-0597">Phosphoprotein</keyword>
<sequence length="323" mass="36519">MNGRMSRLRRSLSRSVHQLNSVIPLGRQPTANELPEAPFTIDQSILVERFASPQAFGQISEIVTKNNDALREIISIFEEKVAMDFTYAKTLHKLSARLQKVSADAQCEVDKGWTSVADQFTAHATLHSNLGSALNDDLVQPLRSIQTTQQRTIRTAIALAEKETKKWRDKKEELGKSKRSLYVVSKELEKIEQLIDADANMANKFSLRRKKLRETVHKGEDDYLFTTIDLEGQRRITYSVLKKAVENVEAVERQRLAHAQTALGRVQRKMEQLAPNLQQMFERYANELDVAVGCDAPAHIASLQPASTAVHNVTLVDYFVSFD</sequence>
<dbReference type="WBParaSite" id="MBELARI_LOCUS10314">
    <property type="protein sequence ID" value="MBELARI_LOCUS10314"/>
    <property type="gene ID" value="MBELARI_LOCUS10314"/>
</dbReference>
<feature type="domain" description="FCH" evidence="4">
    <location>
        <begin position="48"/>
        <end position="134"/>
    </location>
</feature>
<accession>A0AAF3E8S0</accession>
<comment type="subcellular location">
    <subcellularLocation>
        <location evidence="1">Cytoplasm</location>
    </subcellularLocation>
</comment>
<evidence type="ECO:0000259" key="4">
    <source>
        <dbReference type="SMART" id="SM00055"/>
    </source>
</evidence>